<dbReference type="EMBL" id="JBHSMC010000001">
    <property type="protein sequence ID" value="MFC5464005.1"/>
    <property type="molecule type" value="Genomic_DNA"/>
</dbReference>
<proteinExistence type="predicted"/>
<protein>
    <submittedName>
        <fullName evidence="1">Uncharacterized protein</fullName>
    </submittedName>
</protein>
<comment type="caution">
    <text evidence="1">The sequence shown here is derived from an EMBL/GenBank/DDBJ whole genome shotgun (WGS) entry which is preliminary data.</text>
</comment>
<name>A0ABW0LF91_9BACI</name>
<dbReference type="RefSeq" id="WP_382348076.1">
    <property type="nucleotide sequence ID" value="NZ_JBHSMC010000001.1"/>
</dbReference>
<reference evidence="2" key="1">
    <citation type="journal article" date="2019" name="Int. J. Syst. Evol. Microbiol.">
        <title>The Global Catalogue of Microorganisms (GCM) 10K type strain sequencing project: providing services to taxonomists for standard genome sequencing and annotation.</title>
        <authorList>
            <consortium name="The Broad Institute Genomics Platform"/>
            <consortium name="The Broad Institute Genome Sequencing Center for Infectious Disease"/>
            <person name="Wu L."/>
            <person name="Ma J."/>
        </authorList>
    </citation>
    <scope>NUCLEOTIDE SEQUENCE [LARGE SCALE GENOMIC DNA]</scope>
    <source>
        <strain evidence="2">CGMCC 1.12237</strain>
    </source>
</reference>
<dbReference type="Proteomes" id="UP001596147">
    <property type="component" value="Unassembled WGS sequence"/>
</dbReference>
<accession>A0ABW0LF91</accession>
<keyword evidence="2" id="KW-1185">Reference proteome</keyword>
<sequence length="186" mass="21519">MRTAIVVGARQSLGFRICSQLLDSGFVVYGKDYASWQNEQCEENWMYIGRNANLHFDYVDDDHDLISEDVDFLIVPLIDFYERDDSNINEQLLIQLQGIITKPSFAKTTILLVGPTAIHSRNCKISKGIEELKLNHKNVKEYCITMDYEQADGALYYKASNIAHKWTKKELQNYDEIAQFLIEKIL</sequence>
<evidence type="ECO:0000313" key="2">
    <source>
        <dbReference type="Proteomes" id="UP001596147"/>
    </source>
</evidence>
<gene>
    <name evidence="1" type="ORF">ACFPM4_04430</name>
</gene>
<organism evidence="1 2">
    <name type="scientific">Lederbergia graminis</name>
    <dbReference type="NCBI Taxonomy" id="735518"/>
    <lineage>
        <taxon>Bacteria</taxon>
        <taxon>Bacillati</taxon>
        <taxon>Bacillota</taxon>
        <taxon>Bacilli</taxon>
        <taxon>Bacillales</taxon>
        <taxon>Bacillaceae</taxon>
        <taxon>Lederbergia</taxon>
    </lineage>
</organism>
<evidence type="ECO:0000313" key="1">
    <source>
        <dbReference type="EMBL" id="MFC5464005.1"/>
    </source>
</evidence>